<organism evidence="2 3">
    <name type="scientific">Diploscapter pachys</name>
    <dbReference type="NCBI Taxonomy" id="2018661"/>
    <lineage>
        <taxon>Eukaryota</taxon>
        <taxon>Metazoa</taxon>
        <taxon>Ecdysozoa</taxon>
        <taxon>Nematoda</taxon>
        <taxon>Chromadorea</taxon>
        <taxon>Rhabditida</taxon>
        <taxon>Rhabditina</taxon>
        <taxon>Rhabditomorpha</taxon>
        <taxon>Rhabditoidea</taxon>
        <taxon>Rhabditidae</taxon>
        <taxon>Diploscapter</taxon>
    </lineage>
</organism>
<evidence type="ECO:0000313" key="3">
    <source>
        <dbReference type="Proteomes" id="UP000218231"/>
    </source>
</evidence>
<comment type="caution">
    <text evidence="2">The sequence shown here is derived from an EMBL/GenBank/DDBJ whole genome shotgun (WGS) entry which is preliminary data.</text>
</comment>
<dbReference type="EMBL" id="LIAE01008128">
    <property type="protein sequence ID" value="PAV75327.1"/>
    <property type="molecule type" value="Genomic_DNA"/>
</dbReference>
<reference evidence="2 3" key="1">
    <citation type="journal article" date="2017" name="Curr. Biol.">
        <title>Genome architecture and evolution of a unichromosomal asexual nematode.</title>
        <authorList>
            <person name="Fradin H."/>
            <person name="Zegar C."/>
            <person name="Gutwein M."/>
            <person name="Lucas J."/>
            <person name="Kovtun M."/>
            <person name="Corcoran D."/>
            <person name="Baugh L.R."/>
            <person name="Kiontke K."/>
            <person name="Gunsalus K."/>
            <person name="Fitch D.H."/>
            <person name="Piano F."/>
        </authorList>
    </citation>
    <scope>NUCLEOTIDE SEQUENCE [LARGE SCALE GENOMIC DNA]</scope>
    <source>
        <strain evidence="2">PF1309</strain>
    </source>
</reference>
<evidence type="ECO:0000313" key="2">
    <source>
        <dbReference type="EMBL" id="PAV75327.1"/>
    </source>
</evidence>
<gene>
    <name evidence="2" type="ORF">WR25_08908</name>
</gene>
<feature type="region of interest" description="Disordered" evidence="1">
    <location>
        <begin position="121"/>
        <end position="141"/>
    </location>
</feature>
<sequence length="461" mass="55450">MFSTNEQKLQEIKALMLPVMRKELGAKAYGLTDDQIFSPQIPSYTKLFDMNMKWSFRLIKPDIPKEVREIEHQIKQLKVSRDMLELDKEYVLNKLKRMLRKFSESSLTRYIQLKHEVEKRTTEPTMLEETTTPESESSQITSPKQLIYHDKMINFWAENFFNENNELSPSIADFWNNNYRIIYLEQKPDDIKLKMLKDNYFDELKANSDTILSNEELENKWKEARKSKEDSIKSINQRIKRFNQREVPNSVREINKAIMELRLSREFYEIFSTEEAARLFKKAVDPYSDKDLLMWDSLFSNVVYTDRDTPFGKRTQIIFENTKFYHQRYKTWTPRFKDASSSKRKMECDDTKTVDELMDRIKGLSIQNEEAWRNQKKSSQEADEFWEKEKPNERKLVEECQAQIKKFKNVGQRLYQLYQDIEDLRLSKAFYWANFEKKLKMYTDAAAKYTDEEVITFWNTL</sequence>
<accession>A0A2A2KN96</accession>
<name>A0A2A2KN96_9BILA</name>
<dbReference type="AlphaFoldDB" id="A0A2A2KN96"/>
<protein>
    <submittedName>
        <fullName evidence="2">Uncharacterized protein</fullName>
    </submittedName>
</protein>
<feature type="compositionally biased region" description="Low complexity" evidence="1">
    <location>
        <begin position="123"/>
        <end position="141"/>
    </location>
</feature>
<proteinExistence type="predicted"/>
<dbReference type="Proteomes" id="UP000218231">
    <property type="component" value="Unassembled WGS sequence"/>
</dbReference>
<keyword evidence="3" id="KW-1185">Reference proteome</keyword>
<evidence type="ECO:0000256" key="1">
    <source>
        <dbReference type="SAM" id="MobiDB-lite"/>
    </source>
</evidence>